<reference evidence="1" key="1">
    <citation type="journal article" date="2011" name="PLoS Biol.">
        <title>Gene gain and loss during evolution of obligate parasitism in the white rust pathogen of Arabidopsis thaliana.</title>
        <authorList>
            <person name="Kemen E."/>
            <person name="Gardiner A."/>
            <person name="Schultz-Larsen T."/>
            <person name="Kemen A.C."/>
            <person name="Balmuth A.L."/>
            <person name="Robert-Seilaniantz A."/>
            <person name="Bailey K."/>
            <person name="Holub E."/>
            <person name="Studholme D.J."/>
            <person name="Maclean D."/>
            <person name="Jones J.D."/>
        </authorList>
    </citation>
    <scope>NUCLEOTIDE SEQUENCE</scope>
</reference>
<reference evidence="1" key="2">
    <citation type="submission" date="2011-02" db="EMBL/GenBank/DDBJ databases">
        <authorList>
            <person name="MacLean D."/>
        </authorList>
    </citation>
    <scope>NUCLEOTIDE SEQUENCE</scope>
</reference>
<dbReference type="HOGENOM" id="CLU_088458_3_0_1"/>
<dbReference type="EMBL" id="FR824207">
    <property type="protein sequence ID" value="CCA22639.1"/>
    <property type="molecule type" value="Genomic_DNA"/>
</dbReference>
<proteinExistence type="predicted"/>
<gene>
    <name evidence="1" type="primary">AlNc14C162G7790</name>
    <name evidence="1" type="ORF">ALNC14_087820</name>
</gene>
<sequence length="90" mass="10037">MRIGGRHILLLVDNVSSHRMDESLPNLKLHMLPPNKTAILTQDAGRISSFEAPIAKIQHRHIVDRFDDLLERLPAIPEGGLSQHGCLSRA</sequence>
<evidence type="ECO:0000313" key="1">
    <source>
        <dbReference type="EMBL" id="CCA22639.1"/>
    </source>
</evidence>
<name>F0WMV4_9STRA</name>
<accession>F0WMV4</accession>
<organism evidence="1">
    <name type="scientific">Albugo laibachii Nc14</name>
    <dbReference type="NCBI Taxonomy" id="890382"/>
    <lineage>
        <taxon>Eukaryota</taxon>
        <taxon>Sar</taxon>
        <taxon>Stramenopiles</taxon>
        <taxon>Oomycota</taxon>
        <taxon>Peronosporomycetes</taxon>
        <taxon>Albuginales</taxon>
        <taxon>Albuginaceae</taxon>
        <taxon>Albugo</taxon>
    </lineage>
</organism>
<protein>
    <submittedName>
        <fullName evidence="1">AlNc14C162G7790 protein</fullName>
    </submittedName>
</protein>
<dbReference type="AlphaFoldDB" id="F0WMV4"/>